<dbReference type="NCBIfam" id="TIGR00350">
    <property type="entry name" value="lytR_cpsA_psr"/>
    <property type="match status" value="1"/>
</dbReference>
<evidence type="ECO:0000256" key="3">
    <source>
        <dbReference type="SAM" id="Phobius"/>
    </source>
</evidence>
<evidence type="ECO:0000256" key="1">
    <source>
        <dbReference type="ARBA" id="ARBA00006068"/>
    </source>
</evidence>
<feature type="compositionally biased region" description="Low complexity" evidence="2">
    <location>
        <begin position="91"/>
        <end position="103"/>
    </location>
</feature>
<dbReference type="EMBL" id="JAVDYF010000001">
    <property type="protein sequence ID" value="MDR7354078.1"/>
    <property type="molecule type" value="Genomic_DNA"/>
</dbReference>
<dbReference type="PANTHER" id="PTHR33392:SF6">
    <property type="entry name" value="POLYISOPRENYL-TEICHOIC ACID--PEPTIDOGLYCAN TEICHOIC ACID TRANSFERASE TAGU"/>
    <property type="match status" value="1"/>
</dbReference>
<keyword evidence="3" id="KW-1133">Transmembrane helix</keyword>
<evidence type="ECO:0000313" key="5">
    <source>
        <dbReference type="EMBL" id="MDR7354078.1"/>
    </source>
</evidence>
<reference evidence="5 6" key="1">
    <citation type="submission" date="2023-07" db="EMBL/GenBank/DDBJ databases">
        <title>Sequencing the genomes of 1000 actinobacteria strains.</title>
        <authorList>
            <person name="Klenk H.-P."/>
        </authorList>
    </citation>
    <scope>NUCLEOTIDE SEQUENCE [LARGE SCALE GENOMIC DNA]</scope>
    <source>
        <strain evidence="5 6">DSM 44508</strain>
    </source>
</reference>
<dbReference type="Pfam" id="PF03816">
    <property type="entry name" value="LytR_cpsA_psr"/>
    <property type="match status" value="1"/>
</dbReference>
<dbReference type="Gene3D" id="3.40.630.190">
    <property type="entry name" value="LCP protein"/>
    <property type="match status" value="1"/>
</dbReference>
<feature type="compositionally biased region" description="Basic and acidic residues" evidence="2">
    <location>
        <begin position="8"/>
        <end position="26"/>
    </location>
</feature>
<accession>A0ABU2B640</accession>
<keyword evidence="3" id="KW-0472">Membrane</keyword>
<keyword evidence="6" id="KW-1185">Reference proteome</keyword>
<comment type="similarity">
    <text evidence="1">Belongs to the LytR/CpsA/Psr (LCP) family.</text>
</comment>
<sequence length="444" mass="47288">MTQMGSNRGDEFLRDKEGKLITDRFGRPIRRRSASSSRSDIPPRSARTPRDGSVGGSARPSQGLVDPARGGGGVGSSRAGASMQHTRFDIPAQPSASPQSQAPRPTRIPRSSQAGSHVAGQTPRQYYPPSAPTGAKALRRRGFRLRPRGCLGGVGMLVLVVLVLSLAGTLWLDSRLNRVQASPQVRIADTAGTNWLLVGSDSREGMSEEDVQRLGTGGDIGSRRTDTIMVLHIPLTGQSTLVSLPRDSYVEIPGFGMNKINAAFTFGGAPLLTQTVEQATGLSIDHYAEIGMGGLANVVDAVGGIQICPDQPIDDPLANLNIQAGCQQADGPTALGYVRTRATALGDLDRVQRQREFFSALVDKASSTSTFVNPLRALPTINAVAGSFTVGERDHVWNLMRVALAMRGGMKTETVPYAGFADYDVGNVVIWDEQGAQALFDSLR</sequence>
<feature type="compositionally biased region" description="Low complexity" evidence="2">
    <location>
        <begin position="34"/>
        <end position="46"/>
    </location>
</feature>
<proteinExistence type="inferred from homology"/>
<name>A0ABU2B640_9CORY</name>
<feature type="domain" description="Cell envelope-related transcriptional attenuator" evidence="4">
    <location>
        <begin position="224"/>
        <end position="366"/>
    </location>
</feature>
<dbReference type="PANTHER" id="PTHR33392">
    <property type="entry name" value="POLYISOPRENYL-TEICHOIC ACID--PEPTIDOGLYCAN TEICHOIC ACID TRANSFERASE TAGU"/>
    <property type="match status" value="1"/>
</dbReference>
<dbReference type="InterPro" id="IPR050922">
    <property type="entry name" value="LytR/CpsA/Psr_CW_biosynth"/>
</dbReference>
<protein>
    <submittedName>
        <fullName evidence="5">LCP family protein required for cell wall assembly</fullName>
    </submittedName>
</protein>
<evidence type="ECO:0000256" key="2">
    <source>
        <dbReference type="SAM" id="MobiDB-lite"/>
    </source>
</evidence>
<feature type="transmembrane region" description="Helical" evidence="3">
    <location>
        <begin position="149"/>
        <end position="172"/>
    </location>
</feature>
<keyword evidence="3" id="KW-0812">Transmembrane</keyword>
<evidence type="ECO:0000313" key="6">
    <source>
        <dbReference type="Proteomes" id="UP001183619"/>
    </source>
</evidence>
<feature type="region of interest" description="Disordered" evidence="2">
    <location>
        <begin position="1"/>
        <end position="134"/>
    </location>
</feature>
<comment type="caution">
    <text evidence="5">The sequence shown here is derived from an EMBL/GenBank/DDBJ whole genome shotgun (WGS) entry which is preliminary data.</text>
</comment>
<organism evidence="5 6">
    <name type="scientific">Corynebacterium felinum</name>
    <dbReference type="NCBI Taxonomy" id="131318"/>
    <lineage>
        <taxon>Bacteria</taxon>
        <taxon>Bacillati</taxon>
        <taxon>Actinomycetota</taxon>
        <taxon>Actinomycetes</taxon>
        <taxon>Mycobacteriales</taxon>
        <taxon>Corynebacteriaceae</taxon>
        <taxon>Corynebacterium</taxon>
    </lineage>
</organism>
<dbReference type="Proteomes" id="UP001183619">
    <property type="component" value="Unassembled WGS sequence"/>
</dbReference>
<gene>
    <name evidence="5" type="ORF">J2S37_000616</name>
</gene>
<dbReference type="InterPro" id="IPR004474">
    <property type="entry name" value="LytR_CpsA_psr"/>
</dbReference>
<evidence type="ECO:0000259" key="4">
    <source>
        <dbReference type="Pfam" id="PF03816"/>
    </source>
</evidence>